<dbReference type="GO" id="GO:0005524">
    <property type="term" value="F:ATP binding"/>
    <property type="evidence" value="ECO:0007669"/>
    <property type="project" value="UniProtKB-KW"/>
</dbReference>
<dbReference type="InterPro" id="IPR035965">
    <property type="entry name" value="PAS-like_dom_sf"/>
</dbReference>
<evidence type="ECO:0000256" key="9">
    <source>
        <dbReference type="SAM" id="Phobius"/>
    </source>
</evidence>
<keyword evidence="6 12" id="KW-0418">Kinase</keyword>
<evidence type="ECO:0000256" key="5">
    <source>
        <dbReference type="ARBA" id="ARBA00022741"/>
    </source>
</evidence>
<dbReference type="PANTHER" id="PTHR43065">
    <property type="entry name" value="SENSOR HISTIDINE KINASE"/>
    <property type="match status" value="1"/>
</dbReference>
<dbReference type="EC" id="2.7.13.3" evidence="2"/>
<dbReference type="SUPFAM" id="SSF55785">
    <property type="entry name" value="PYP-like sensor domain (PAS domain)"/>
    <property type="match status" value="1"/>
</dbReference>
<name>A6DJF4_9BACT</name>
<feature type="transmembrane region" description="Helical" evidence="9">
    <location>
        <begin position="128"/>
        <end position="148"/>
    </location>
</feature>
<dbReference type="EMBL" id="ABCK01000006">
    <property type="protein sequence ID" value="EDM28028.1"/>
    <property type="molecule type" value="Genomic_DNA"/>
</dbReference>
<dbReference type="Pfam" id="PF13426">
    <property type="entry name" value="PAS_9"/>
    <property type="match status" value="1"/>
</dbReference>
<evidence type="ECO:0000259" key="10">
    <source>
        <dbReference type="PROSITE" id="PS50109"/>
    </source>
</evidence>
<keyword evidence="3" id="KW-0597">Phosphoprotein</keyword>
<dbReference type="PANTHER" id="PTHR43065:SF46">
    <property type="entry name" value="C4-DICARBOXYLATE TRANSPORT SENSOR PROTEIN DCTB"/>
    <property type="match status" value="1"/>
</dbReference>
<evidence type="ECO:0000313" key="13">
    <source>
        <dbReference type="Proteomes" id="UP000004947"/>
    </source>
</evidence>
<feature type="domain" description="PAS" evidence="11">
    <location>
        <begin position="215"/>
        <end position="255"/>
    </location>
</feature>
<dbReference type="Pfam" id="PF02518">
    <property type="entry name" value="HATPase_c"/>
    <property type="match status" value="1"/>
</dbReference>
<comment type="caution">
    <text evidence="12">The sequence shown here is derived from an EMBL/GenBank/DDBJ whole genome shotgun (WGS) entry which is preliminary data.</text>
</comment>
<dbReference type="PROSITE" id="PS50109">
    <property type="entry name" value="HIS_KIN"/>
    <property type="match status" value="1"/>
</dbReference>
<reference evidence="12 13" key="1">
    <citation type="journal article" date="2010" name="J. Bacteriol.">
        <title>Genome sequence of Lentisphaera araneosa HTCC2155T, the type species of the order Lentisphaerales in the phylum Lentisphaerae.</title>
        <authorList>
            <person name="Thrash J.C."/>
            <person name="Cho J.C."/>
            <person name="Vergin K.L."/>
            <person name="Morris R.M."/>
            <person name="Giovannoni S.J."/>
        </authorList>
    </citation>
    <scope>NUCLEOTIDE SEQUENCE [LARGE SCALE GENOMIC DNA]</scope>
    <source>
        <strain evidence="12 13">HTCC2155</strain>
    </source>
</reference>
<dbReference type="InterPro" id="IPR005467">
    <property type="entry name" value="His_kinase_dom"/>
</dbReference>
<dbReference type="GO" id="GO:0000155">
    <property type="term" value="F:phosphorelay sensor kinase activity"/>
    <property type="evidence" value="ECO:0007669"/>
    <property type="project" value="InterPro"/>
</dbReference>
<keyword evidence="8" id="KW-0902">Two-component regulatory system</keyword>
<keyword evidence="9" id="KW-1133">Transmembrane helix</keyword>
<dbReference type="InterPro" id="IPR003594">
    <property type="entry name" value="HATPase_dom"/>
</dbReference>
<organism evidence="12 13">
    <name type="scientific">Lentisphaera araneosa HTCC2155</name>
    <dbReference type="NCBI Taxonomy" id="313628"/>
    <lineage>
        <taxon>Bacteria</taxon>
        <taxon>Pseudomonadati</taxon>
        <taxon>Lentisphaerota</taxon>
        <taxon>Lentisphaeria</taxon>
        <taxon>Lentisphaerales</taxon>
        <taxon>Lentisphaeraceae</taxon>
        <taxon>Lentisphaera</taxon>
    </lineage>
</organism>
<evidence type="ECO:0000256" key="2">
    <source>
        <dbReference type="ARBA" id="ARBA00012438"/>
    </source>
</evidence>
<dbReference type="PRINTS" id="PR00344">
    <property type="entry name" value="BCTRLSENSOR"/>
</dbReference>
<keyword evidence="4" id="KW-0808">Transferase</keyword>
<protein>
    <recommendedName>
        <fullName evidence="2">histidine kinase</fullName>
        <ecNumber evidence="2">2.7.13.3</ecNumber>
    </recommendedName>
</protein>
<dbReference type="PROSITE" id="PS50112">
    <property type="entry name" value="PAS"/>
    <property type="match status" value="1"/>
</dbReference>
<evidence type="ECO:0000313" key="12">
    <source>
        <dbReference type="EMBL" id="EDM28028.1"/>
    </source>
</evidence>
<proteinExistence type="predicted"/>
<dbReference type="Gene3D" id="1.10.287.130">
    <property type="match status" value="1"/>
</dbReference>
<dbReference type="Proteomes" id="UP000004947">
    <property type="component" value="Unassembled WGS sequence"/>
</dbReference>
<evidence type="ECO:0000256" key="4">
    <source>
        <dbReference type="ARBA" id="ARBA00022679"/>
    </source>
</evidence>
<dbReference type="Gene3D" id="3.30.565.10">
    <property type="entry name" value="Histidine kinase-like ATPase, C-terminal domain"/>
    <property type="match status" value="1"/>
</dbReference>
<evidence type="ECO:0000256" key="1">
    <source>
        <dbReference type="ARBA" id="ARBA00000085"/>
    </source>
</evidence>
<accession>A6DJF4</accession>
<dbReference type="NCBIfam" id="TIGR00229">
    <property type="entry name" value="sensory_box"/>
    <property type="match status" value="1"/>
</dbReference>
<evidence type="ECO:0000256" key="8">
    <source>
        <dbReference type="ARBA" id="ARBA00023012"/>
    </source>
</evidence>
<keyword evidence="5" id="KW-0547">Nucleotide-binding</keyword>
<dbReference type="InterPro" id="IPR003661">
    <property type="entry name" value="HisK_dim/P_dom"/>
</dbReference>
<dbReference type="eggNOG" id="COG5000">
    <property type="taxonomic scope" value="Bacteria"/>
</dbReference>
<evidence type="ECO:0000259" key="11">
    <source>
        <dbReference type="PROSITE" id="PS50112"/>
    </source>
</evidence>
<comment type="catalytic activity">
    <reaction evidence="1">
        <text>ATP + protein L-histidine = ADP + protein N-phospho-L-histidine.</text>
        <dbReference type="EC" id="2.7.13.3"/>
    </reaction>
</comment>
<dbReference type="InterPro" id="IPR004358">
    <property type="entry name" value="Sig_transdc_His_kin-like_C"/>
</dbReference>
<evidence type="ECO:0000256" key="6">
    <source>
        <dbReference type="ARBA" id="ARBA00022777"/>
    </source>
</evidence>
<feature type="domain" description="Histidine kinase" evidence="10">
    <location>
        <begin position="347"/>
        <end position="593"/>
    </location>
</feature>
<gene>
    <name evidence="12" type="ORF">LNTAR_11766</name>
</gene>
<dbReference type="InterPro" id="IPR000014">
    <property type="entry name" value="PAS"/>
</dbReference>
<sequence length="593" mass="67557">MQLLRQDMVQTKEALILVNQWKKTLDIFLQNPEIGLDRSLEEQIQAVSYINQQYSGNENILKVSQAMHEISDKCQKLSINSSAKDLDKKILDIKALAKDLNKPVLSLQEDLKYRIRRNEQYLEELQKFFSLTVYVCPILFVIFTWVMLKWSNRTIVQPLKELTTQARKGGIEQAGFSYRPPMEVRHLAESLNEYVSALVEAKELAWQEARQSEYTNARIVNIMETAADAIICTDSSGNIIQYNASFRRLTFLTEDYQGEMSCQGFLPNLEIDDYTHDVMETFISVEQTQLKNTNGELIAIELSISHFKYEDVTYFTMVIRDIRERERMQQQILQAQKMESVGTLAAGVAHEINTPTQYIRNYCNFLQETFDDIKKYLLLGKELKDPKLSSLAEEIDVDFILEEVPQALKGSMEGLDRVGEIVKSMKVMAHPSKAEKIPYNINSLLKEATVLTKSQWKKVAEIKFLLDESMPEIPCYPGLLSQTFINIIVNASQAIEEQIKKQTFETMGVITIRTSMKRRNILIKISDTGIGVDSKFSTKIFDPFFTTKEIGVGTGQGLALSHDFVVGKHGGSISFDSNPGLGCSFTIMIPFVN</sequence>
<dbReference type="STRING" id="313628.LNTAR_11766"/>
<keyword evidence="9" id="KW-0472">Membrane</keyword>
<dbReference type="SMART" id="SM00387">
    <property type="entry name" value="HATPase_c"/>
    <property type="match status" value="1"/>
</dbReference>
<dbReference type="SUPFAM" id="SSF47384">
    <property type="entry name" value="Homodimeric domain of signal transducing histidine kinase"/>
    <property type="match status" value="1"/>
</dbReference>
<dbReference type="InterPro" id="IPR036890">
    <property type="entry name" value="HATPase_C_sf"/>
</dbReference>
<dbReference type="InterPro" id="IPR036097">
    <property type="entry name" value="HisK_dim/P_sf"/>
</dbReference>
<evidence type="ECO:0000256" key="7">
    <source>
        <dbReference type="ARBA" id="ARBA00022840"/>
    </source>
</evidence>
<dbReference type="AlphaFoldDB" id="A6DJF4"/>
<dbReference type="Gene3D" id="3.30.450.20">
    <property type="entry name" value="PAS domain"/>
    <property type="match status" value="1"/>
</dbReference>
<dbReference type="SUPFAM" id="SSF55874">
    <property type="entry name" value="ATPase domain of HSP90 chaperone/DNA topoisomerase II/histidine kinase"/>
    <property type="match status" value="1"/>
</dbReference>
<keyword evidence="9" id="KW-0812">Transmembrane</keyword>
<keyword evidence="13" id="KW-1185">Reference proteome</keyword>
<evidence type="ECO:0000256" key="3">
    <source>
        <dbReference type="ARBA" id="ARBA00022553"/>
    </source>
</evidence>
<dbReference type="CDD" id="cd00082">
    <property type="entry name" value="HisKA"/>
    <property type="match status" value="1"/>
</dbReference>
<keyword evidence="7" id="KW-0067">ATP-binding</keyword>